<evidence type="ECO:0000313" key="1">
    <source>
        <dbReference type="EMBL" id="PJZ23927.1"/>
    </source>
</evidence>
<evidence type="ECO:0000313" key="2">
    <source>
        <dbReference type="Proteomes" id="UP000232196"/>
    </source>
</evidence>
<accession>A0A2M9X8A7</accession>
<gene>
    <name evidence="1" type="ORF">CH357_18690</name>
</gene>
<dbReference type="EMBL" id="NPDN01000015">
    <property type="protein sequence ID" value="PJZ23927.1"/>
    <property type="molecule type" value="Genomic_DNA"/>
</dbReference>
<comment type="caution">
    <text evidence="1">The sequence shown here is derived from an EMBL/GenBank/DDBJ whole genome shotgun (WGS) entry which is preliminary data.</text>
</comment>
<dbReference type="RefSeq" id="WP_100708291.1">
    <property type="nucleotide sequence ID" value="NZ_NPDL01000018.1"/>
</dbReference>
<dbReference type="Proteomes" id="UP000232196">
    <property type="component" value="Unassembled WGS sequence"/>
</dbReference>
<name>A0A2M9X8A7_9LEPT</name>
<organism evidence="1 2">
    <name type="scientific">Leptospira hartskeerlii</name>
    <dbReference type="NCBI Taxonomy" id="2023177"/>
    <lineage>
        <taxon>Bacteria</taxon>
        <taxon>Pseudomonadati</taxon>
        <taxon>Spirochaetota</taxon>
        <taxon>Spirochaetia</taxon>
        <taxon>Leptospirales</taxon>
        <taxon>Leptospiraceae</taxon>
        <taxon>Leptospira</taxon>
    </lineage>
</organism>
<dbReference type="AlphaFoldDB" id="A0A2M9X8A7"/>
<keyword evidence="2" id="KW-1185">Reference proteome</keyword>
<reference evidence="1 2" key="1">
    <citation type="submission" date="2017-07" db="EMBL/GenBank/DDBJ databases">
        <title>Leptospira spp. isolated from tropical soils.</title>
        <authorList>
            <person name="Thibeaux R."/>
            <person name="Iraola G."/>
            <person name="Ferres I."/>
            <person name="Bierque E."/>
            <person name="Girault D."/>
            <person name="Soupe-Gilbert M.-E."/>
            <person name="Picardeau M."/>
            <person name="Goarant C."/>
        </authorList>
    </citation>
    <scope>NUCLEOTIDE SEQUENCE [LARGE SCALE GENOMIC DNA]</scope>
    <source>
        <strain evidence="1 2">MCA1-C-A1</strain>
    </source>
</reference>
<protein>
    <submittedName>
        <fullName evidence="1">Uncharacterized protein</fullName>
    </submittedName>
</protein>
<proteinExistence type="predicted"/>
<sequence length="78" mass="9173">MKYIKKVIVHPADNDKYSEVEIIKRDKAKSTLKKLGAVRIKIDINELKNITFELSEEEIEEFKDKLKGSIKDAKYIKY</sequence>